<evidence type="ECO:0000256" key="6">
    <source>
        <dbReference type="PROSITE-ProRule" id="PRU00094"/>
    </source>
</evidence>
<dbReference type="SUPFAM" id="SSF57716">
    <property type="entry name" value="Glucocorticoid receptor-like (DNA-binding domain)"/>
    <property type="match status" value="1"/>
</dbReference>
<dbReference type="CDD" id="cd00202">
    <property type="entry name" value="ZnF_GATA"/>
    <property type="match status" value="1"/>
</dbReference>
<dbReference type="InterPro" id="IPR000679">
    <property type="entry name" value="Znf_GATA"/>
</dbReference>
<dbReference type="PROSITE" id="PS00344">
    <property type="entry name" value="GATA_ZN_FINGER_1"/>
    <property type="match status" value="1"/>
</dbReference>
<dbReference type="PANTHER" id="PTHR47172">
    <property type="entry name" value="OS01G0976800 PROTEIN"/>
    <property type="match status" value="1"/>
</dbReference>
<dbReference type="Pfam" id="PF00320">
    <property type="entry name" value="GATA"/>
    <property type="match status" value="1"/>
</dbReference>
<dbReference type="OrthoDB" id="2162994at2759"/>
<keyword evidence="3" id="KW-0862">Zinc</keyword>
<evidence type="ECO:0000256" key="2">
    <source>
        <dbReference type="ARBA" id="ARBA00022771"/>
    </source>
</evidence>
<dbReference type="Proteomes" id="UP000094285">
    <property type="component" value="Unassembled WGS sequence"/>
</dbReference>
<dbReference type="PANTHER" id="PTHR47172:SF24">
    <property type="entry name" value="GATA ZINC FINGER DOMAIN-CONTAINING PROTEIN 14-RELATED"/>
    <property type="match status" value="1"/>
</dbReference>
<evidence type="ECO:0000313" key="9">
    <source>
        <dbReference type="EMBL" id="ODV77513.1"/>
    </source>
</evidence>
<dbReference type="Gene3D" id="3.30.50.10">
    <property type="entry name" value="Erythroid Transcription Factor GATA-1, subunit A"/>
    <property type="match status" value="1"/>
</dbReference>
<evidence type="ECO:0000256" key="1">
    <source>
        <dbReference type="ARBA" id="ARBA00022723"/>
    </source>
</evidence>
<name>A0A1E4SDF6_9ASCO</name>
<evidence type="ECO:0000259" key="8">
    <source>
        <dbReference type="PROSITE" id="PS50114"/>
    </source>
</evidence>
<dbReference type="EMBL" id="KV453915">
    <property type="protein sequence ID" value="ODV77513.1"/>
    <property type="molecule type" value="Genomic_DNA"/>
</dbReference>
<dbReference type="GO" id="GO:0043565">
    <property type="term" value="F:sequence-specific DNA binding"/>
    <property type="evidence" value="ECO:0007669"/>
    <property type="project" value="InterPro"/>
</dbReference>
<keyword evidence="4" id="KW-0805">Transcription regulation</keyword>
<organism evidence="9 10">
    <name type="scientific">Suhomyces tanzawaensis NRRL Y-17324</name>
    <dbReference type="NCBI Taxonomy" id="984487"/>
    <lineage>
        <taxon>Eukaryota</taxon>
        <taxon>Fungi</taxon>
        <taxon>Dikarya</taxon>
        <taxon>Ascomycota</taxon>
        <taxon>Saccharomycotina</taxon>
        <taxon>Pichiomycetes</taxon>
        <taxon>Debaryomycetaceae</taxon>
        <taxon>Suhomyces</taxon>
    </lineage>
</organism>
<protein>
    <recommendedName>
        <fullName evidence="8">GATA-type domain-containing protein</fullName>
    </recommendedName>
</protein>
<keyword evidence="1" id="KW-0479">Metal-binding</keyword>
<keyword evidence="10" id="KW-1185">Reference proteome</keyword>
<reference evidence="10" key="1">
    <citation type="submission" date="2016-05" db="EMBL/GenBank/DDBJ databases">
        <title>Comparative genomics of biotechnologically important yeasts.</title>
        <authorList>
            <consortium name="DOE Joint Genome Institute"/>
            <person name="Riley R."/>
            <person name="Haridas S."/>
            <person name="Wolfe K.H."/>
            <person name="Lopes M.R."/>
            <person name="Hittinger C.T."/>
            <person name="Goker M."/>
            <person name="Salamov A."/>
            <person name="Wisecaver J."/>
            <person name="Long T.M."/>
            <person name="Aerts A.L."/>
            <person name="Barry K."/>
            <person name="Choi C."/>
            <person name="Clum A."/>
            <person name="Coughlan A.Y."/>
            <person name="Deshpande S."/>
            <person name="Douglass A.P."/>
            <person name="Hanson S.J."/>
            <person name="Klenk H.-P."/>
            <person name="Labutti K."/>
            <person name="Lapidus A."/>
            <person name="Lindquist E."/>
            <person name="Lipzen A."/>
            <person name="Meier-Kolthoff J.P."/>
            <person name="Ohm R.A."/>
            <person name="Otillar R.P."/>
            <person name="Pangilinan J."/>
            <person name="Peng Y."/>
            <person name="Rokas A."/>
            <person name="Rosa C.A."/>
            <person name="Scheuner C."/>
            <person name="Sibirny A.A."/>
            <person name="Slot J.C."/>
            <person name="Stielow J.B."/>
            <person name="Sun H."/>
            <person name="Kurtzman C.P."/>
            <person name="Blackwell M."/>
            <person name="Grigoriev I.V."/>
            <person name="Jeffries T.W."/>
        </authorList>
    </citation>
    <scope>NUCLEOTIDE SEQUENCE [LARGE SCALE GENOMIC DNA]</scope>
    <source>
        <strain evidence="10">NRRL Y-17324</strain>
    </source>
</reference>
<dbReference type="InterPro" id="IPR013088">
    <property type="entry name" value="Znf_NHR/GATA"/>
</dbReference>
<dbReference type="PROSITE" id="PS50114">
    <property type="entry name" value="GATA_ZN_FINGER_2"/>
    <property type="match status" value="1"/>
</dbReference>
<gene>
    <name evidence="9" type="ORF">CANTADRAFT_7972</name>
</gene>
<dbReference type="SMART" id="SM00401">
    <property type="entry name" value="ZnF_GATA"/>
    <property type="match status" value="1"/>
</dbReference>
<dbReference type="GeneID" id="30985355"/>
<feature type="region of interest" description="Disordered" evidence="7">
    <location>
        <begin position="16"/>
        <end position="41"/>
    </location>
</feature>
<evidence type="ECO:0000313" key="10">
    <source>
        <dbReference type="Proteomes" id="UP000094285"/>
    </source>
</evidence>
<dbReference type="GO" id="GO:0008270">
    <property type="term" value="F:zinc ion binding"/>
    <property type="evidence" value="ECO:0007669"/>
    <property type="project" value="UniProtKB-KW"/>
</dbReference>
<sequence>MCGAILSSNLKQIPLVHKPPRAKKGPARKTRRNLPNAGTETPKTVLPSFRVLTTALNLDLDCLFIYQPPFATAPPPCPSIGDNNATGIRAKHELLLFFGNHHSSPWSGLQRLSRVLTDTTVSDHAGDPHAYRKFVKNLPLSDIDLQTITSSLPRLTSALHEVAYLRSEYVGPGHLRLPVSPVNSVSPVPDGDSLPLAPNPPRIRNTRGPYITSRKVSRCSTCKSKDTPEWRKGPLGSRTVCNACGLFYSKLVRKFGAHDAAKIYNYRASMGMIRILPNEREKERIISEIPSL</sequence>
<dbReference type="RefSeq" id="XP_020062635.1">
    <property type="nucleotide sequence ID" value="XM_020211219.1"/>
</dbReference>
<evidence type="ECO:0000256" key="4">
    <source>
        <dbReference type="ARBA" id="ARBA00023015"/>
    </source>
</evidence>
<dbReference type="STRING" id="984487.A0A1E4SDF6"/>
<accession>A0A1E4SDF6</accession>
<keyword evidence="2 6" id="KW-0863">Zinc-finger</keyword>
<evidence type="ECO:0000256" key="3">
    <source>
        <dbReference type="ARBA" id="ARBA00022833"/>
    </source>
</evidence>
<evidence type="ECO:0000256" key="7">
    <source>
        <dbReference type="SAM" id="MobiDB-lite"/>
    </source>
</evidence>
<keyword evidence="5" id="KW-0804">Transcription</keyword>
<dbReference type="GO" id="GO:0006355">
    <property type="term" value="P:regulation of DNA-templated transcription"/>
    <property type="evidence" value="ECO:0007669"/>
    <property type="project" value="InterPro"/>
</dbReference>
<feature type="compositionally biased region" description="Basic residues" evidence="7">
    <location>
        <begin position="18"/>
        <end position="32"/>
    </location>
</feature>
<proteinExistence type="predicted"/>
<evidence type="ECO:0000256" key="5">
    <source>
        <dbReference type="ARBA" id="ARBA00023163"/>
    </source>
</evidence>
<feature type="domain" description="GATA-type" evidence="8">
    <location>
        <begin position="213"/>
        <end position="248"/>
    </location>
</feature>
<dbReference type="AlphaFoldDB" id="A0A1E4SDF6"/>